<dbReference type="Proteomes" id="UP000265631">
    <property type="component" value="Unassembled WGS sequence"/>
</dbReference>
<dbReference type="STRING" id="2594813.A0A395MLT4"/>
<evidence type="ECO:0000256" key="1">
    <source>
        <dbReference type="ARBA" id="ARBA00023242"/>
    </source>
</evidence>
<dbReference type="GO" id="GO:0006351">
    <property type="term" value="P:DNA-templated transcription"/>
    <property type="evidence" value="ECO:0007669"/>
    <property type="project" value="InterPro"/>
</dbReference>
<dbReference type="GO" id="GO:0003677">
    <property type="term" value="F:DNA binding"/>
    <property type="evidence" value="ECO:0007669"/>
    <property type="project" value="InterPro"/>
</dbReference>
<sequence>MSPVASSPTTVWPLRNPQRCGRNLGDIALSKHVSIVDLEKSDATSLCMASLARTVHSMRESVRYLTAWLFGKNPVNSRAKQRASQQTGDAIVVKDRDPKPAAAAAAENSDVVNSITISEKAGSLDFLEAAEVTTPWSLGSIDIPDFNDLLRSTFSFSGEQQNLPSLFGNASAAPKDYCPEIPRAYASQCHAGLFLPNDSVSLPLDRPFRADMGLVTYSHYRFISASNMHAIPHQDVTYLEAQGCLHVPITPVLNVFMSKYFAYRHLFLPLIDEGEFWDMCSQSSQSTNKISLFVLFAMLFASCNFVPIEYLKRLGYSDVHTAQADLYRKAKLLYDFDIESGQLPLAQGALLLMNWVPNVPVTNTSPNPWKTWHSLALRHAENISAHRSVRRLWWCCIIMDRLSPLCTRFHPQITPDSSTLENYVPLGFNDFQSEIHRSRVFTPAIKRRHIDLFSKFLELILILTDVLAIAFPYESKVEISPESTATSDAQLQKCRRLLVAWYKSTTVDFPILDCQDQDRCVDSTDPSNSVILHTNLMYIYYQIFNLLSMVPSFSISNVVPEGVAIQGKEICREVDFSAVACIAIPLALQLITSRLSCLRRELALDQINLRSDIDPFSKQSRLDVLVEATDALLPHYYGVDWVKETAKHTADLAQAYNQQLAQPDREAMTDWGQILIKSPGTYLRLTWTVDMCISRGRVPQDQDFPSCLRDGCENRRESLESRDKFDACLYWDSQSSPSSDLDRLLGLTEPSVEEVCDEMMLFENAFVGEIGSVLT</sequence>
<name>A0A395MLT4_9HYPO</name>
<evidence type="ECO:0000313" key="3">
    <source>
        <dbReference type="EMBL" id="RFN48881.1"/>
    </source>
</evidence>
<dbReference type="Pfam" id="PF04082">
    <property type="entry name" value="Fungal_trans"/>
    <property type="match status" value="1"/>
</dbReference>
<dbReference type="CDD" id="cd12148">
    <property type="entry name" value="fungal_TF_MHR"/>
    <property type="match status" value="1"/>
</dbReference>
<organism evidence="3 4">
    <name type="scientific">Fusarium flagelliforme</name>
    <dbReference type="NCBI Taxonomy" id="2675880"/>
    <lineage>
        <taxon>Eukaryota</taxon>
        <taxon>Fungi</taxon>
        <taxon>Dikarya</taxon>
        <taxon>Ascomycota</taxon>
        <taxon>Pezizomycotina</taxon>
        <taxon>Sordariomycetes</taxon>
        <taxon>Hypocreomycetidae</taxon>
        <taxon>Hypocreales</taxon>
        <taxon>Nectriaceae</taxon>
        <taxon>Fusarium</taxon>
        <taxon>Fusarium incarnatum-equiseti species complex</taxon>
    </lineage>
</organism>
<keyword evidence="4" id="KW-1185">Reference proteome</keyword>
<dbReference type="PANTHER" id="PTHR47425">
    <property type="entry name" value="FARB-RELATED"/>
    <property type="match status" value="1"/>
</dbReference>
<protein>
    <recommendedName>
        <fullName evidence="2">Xylanolytic transcriptional activator regulatory domain-containing protein</fullName>
    </recommendedName>
</protein>
<feature type="domain" description="Xylanolytic transcriptional activator regulatory" evidence="2">
    <location>
        <begin position="258"/>
        <end position="501"/>
    </location>
</feature>
<comment type="caution">
    <text evidence="3">The sequence shown here is derived from an EMBL/GenBank/DDBJ whole genome shotgun (WGS) entry which is preliminary data.</text>
</comment>
<reference evidence="3 4" key="1">
    <citation type="journal article" date="2018" name="PLoS Pathog.">
        <title>Evolution of structural diversity of trichothecenes, a family of toxins produced by plant pathogenic and entomopathogenic fungi.</title>
        <authorList>
            <person name="Proctor R.H."/>
            <person name="McCormick S.P."/>
            <person name="Kim H.S."/>
            <person name="Cardoza R.E."/>
            <person name="Stanley A.M."/>
            <person name="Lindo L."/>
            <person name="Kelly A."/>
            <person name="Brown D.W."/>
            <person name="Lee T."/>
            <person name="Vaughan M.M."/>
            <person name="Alexander N.J."/>
            <person name="Busman M."/>
            <person name="Gutierrez S."/>
        </authorList>
    </citation>
    <scope>NUCLEOTIDE SEQUENCE [LARGE SCALE GENOMIC DNA]</scope>
    <source>
        <strain evidence="3 4">NRRL 13405</strain>
    </source>
</reference>
<gene>
    <name evidence="3" type="ORF">FIE12Z_6936</name>
</gene>
<proteinExistence type="predicted"/>
<dbReference type="GO" id="GO:0008270">
    <property type="term" value="F:zinc ion binding"/>
    <property type="evidence" value="ECO:0007669"/>
    <property type="project" value="InterPro"/>
</dbReference>
<accession>A0A395MLT4</accession>
<dbReference type="InterPro" id="IPR007219">
    <property type="entry name" value="XnlR_reg_dom"/>
</dbReference>
<evidence type="ECO:0000259" key="2">
    <source>
        <dbReference type="Pfam" id="PF04082"/>
    </source>
</evidence>
<dbReference type="AlphaFoldDB" id="A0A395MLT4"/>
<dbReference type="PANTHER" id="PTHR47425:SF2">
    <property type="entry name" value="FARB-RELATED"/>
    <property type="match status" value="1"/>
</dbReference>
<dbReference type="InterPro" id="IPR052761">
    <property type="entry name" value="Fungal_Detox/Toxin_TFs"/>
</dbReference>
<dbReference type="EMBL" id="PXXK01000193">
    <property type="protein sequence ID" value="RFN48881.1"/>
    <property type="molecule type" value="Genomic_DNA"/>
</dbReference>
<evidence type="ECO:0000313" key="4">
    <source>
        <dbReference type="Proteomes" id="UP000265631"/>
    </source>
</evidence>
<keyword evidence="1" id="KW-0539">Nucleus</keyword>